<evidence type="ECO:0008006" key="3">
    <source>
        <dbReference type="Google" id="ProtNLM"/>
    </source>
</evidence>
<dbReference type="Proteomes" id="UP000006890">
    <property type="component" value="Chromosome"/>
</dbReference>
<gene>
    <name evidence="1" type="ordered locus">Calhy_2205</name>
</gene>
<organism evidence="1 2">
    <name type="scientific">Caldicellulosiruptor hydrothermalis (strain DSM 18901 / VKM B-2411 / 108)</name>
    <dbReference type="NCBI Taxonomy" id="632292"/>
    <lineage>
        <taxon>Bacteria</taxon>
        <taxon>Bacillati</taxon>
        <taxon>Bacillota</taxon>
        <taxon>Bacillota incertae sedis</taxon>
        <taxon>Caldicellulosiruptorales</taxon>
        <taxon>Caldicellulosiruptoraceae</taxon>
        <taxon>Caldicellulosiruptor</taxon>
    </lineage>
</organism>
<evidence type="ECO:0000313" key="2">
    <source>
        <dbReference type="Proteomes" id="UP000006890"/>
    </source>
</evidence>
<proteinExistence type="predicted"/>
<keyword evidence="2" id="KW-1185">Reference proteome</keyword>
<reference key="1">
    <citation type="submission" date="2010-09" db="EMBL/GenBank/DDBJ databases">
        <title>Complete sequence of Caldicellulosiruptor hydrothermalis 108.</title>
        <authorList>
            <consortium name="US DOE Joint Genome Institute"/>
            <person name="Lucas S."/>
            <person name="Copeland A."/>
            <person name="Lapidus A."/>
            <person name="Cheng J.-F."/>
            <person name="Bruce D."/>
            <person name="Goodwin L."/>
            <person name="Pitluck S."/>
            <person name="Davenport K."/>
            <person name="Detter J.C."/>
            <person name="Han C."/>
            <person name="Tapia R."/>
            <person name="Land M."/>
            <person name="Hauser L."/>
            <person name="Chang Y.-J."/>
            <person name="Jeffries C."/>
            <person name="Kyrpides N."/>
            <person name="Ivanova N."/>
            <person name="Mikhailova N."/>
            <person name="Blumer-Schuette S.E."/>
            <person name="Kelly R.M."/>
            <person name="Woyke T."/>
        </authorList>
    </citation>
    <scope>NUCLEOTIDE SEQUENCE</scope>
    <source>
        <strain>108</strain>
    </source>
</reference>
<sequence>MYLIPVQYHGFRYPATILPKIEEIAGHFDVKEISPVMPYSLHTEYSFSKRNMSSRILQQFNVLREAIYQGIPMLWYSKQWAEEFAEFILSLTWGKREPTIIEIHPPFSNYTSLKEFIDIYTIFEVKIKERYKNTLILIENRCGSLYSKGKFIVSTSQQLMNLVNEIEKRKIELRITLDIPQLLTAHYINTDNINRITEIFQIIKEIKDYIYGIHLWGKKGKGQSHIGDLTSYFNGNLEAKMIFLKCIKDTFDDEHKRFFVPEVNSGEKDLASIIHDLISIGCVFM</sequence>
<dbReference type="HOGENOM" id="CLU_902005_0_0_9"/>
<dbReference type="OrthoDB" id="9554296at2"/>
<evidence type="ECO:0000313" key="1">
    <source>
        <dbReference type="EMBL" id="ADQ07910.1"/>
    </source>
</evidence>
<dbReference type="AlphaFoldDB" id="E4Q7Z2"/>
<name>E4Q7Z2_CALH1</name>
<protein>
    <recommendedName>
        <fullName evidence="3">Xylose isomerase-like TIM barrel domain-containing protein</fullName>
    </recommendedName>
</protein>
<reference evidence="1 2" key="2">
    <citation type="journal article" date="2011" name="J. Bacteriol.">
        <title>Complete genome sequences for the anaerobic, extremely thermophilic plant biomass-degrading bacteria Caldicellulosiruptor hydrothermalis, Caldicellulosiruptor kristjanssonii, Caldicellulosiruptor kronotskyensis, Caldicellulosiruptor owensenis, and Caldicellulosiruptor lactoaceticus.</title>
        <authorList>
            <person name="Blumer-Schuette S.E."/>
            <person name="Ozdemir I."/>
            <person name="Mistry D."/>
            <person name="Lucas S."/>
            <person name="Lapidus A."/>
            <person name="Cheng J.F."/>
            <person name="Goodwin L.A."/>
            <person name="Pitluck S."/>
            <person name="Land M.L."/>
            <person name="Hauser L.J."/>
            <person name="Woyke T."/>
            <person name="Mikhailova N."/>
            <person name="Pati A."/>
            <person name="Kyrpides N.C."/>
            <person name="Ivanova N."/>
            <person name="Detter J.C."/>
            <person name="Walston-Davenport K."/>
            <person name="Han S."/>
            <person name="Adams M.W."/>
            <person name="Kelly R.M."/>
        </authorList>
    </citation>
    <scope>NUCLEOTIDE SEQUENCE [LARGE SCALE GENOMIC DNA]</scope>
    <source>
        <strain evidence="2">DSM 18901 / VKM B-2411 / 108</strain>
    </source>
</reference>
<dbReference type="RefSeq" id="WP_013404053.1">
    <property type="nucleotide sequence ID" value="NC_014652.1"/>
</dbReference>
<dbReference type="KEGG" id="chd:Calhy_2205"/>
<accession>E4Q7Z2</accession>
<dbReference type="STRING" id="632292.Calhy_2205"/>
<dbReference type="eggNOG" id="ENOG502Z9X0">
    <property type="taxonomic scope" value="Bacteria"/>
</dbReference>
<dbReference type="EMBL" id="CP002219">
    <property type="protein sequence ID" value="ADQ07910.1"/>
    <property type="molecule type" value="Genomic_DNA"/>
</dbReference>